<feature type="domain" description="Glycosyltransferase 2-like" evidence="1">
    <location>
        <begin position="11"/>
        <end position="194"/>
    </location>
</feature>
<protein>
    <submittedName>
        <fullName evidence="2">Glycosyltransferase family 2 protein</fullName>
    </submittedName>
</protein>
<dbReference type="EMBL" id="RCUY01000014">
    <property type="protein sequence ID" value="RLP79826.1"/>
    <property type="molecule type" value="Genomic_DNA"/>
</dbReference>
<dbReference type="Proteomes" id="UP000269438">
    <property type="component" value="Unassembled WGS sequence"/>
</dbReference>
<dbReference type="PANTHER" id="PTHR43179:SF7">
    <property type="entry name" value="RHAMNOSYLTRANSFERASE WBBL"/>
    <property type="match status" value="1"/>
</dbReference>
<dbReference type="AlphaFoldDB" id="A0A3L7AH71"/>
<proteinExistence type="predicted"/>
<accession>A0A3L7AH71</accession>
<organism evidence="2 3">
    <name type="scientific">Mycetocola lacteus</name>
    <dbReference type="NCBI Taxonomy" id="76637"/>
    <lineage>
        <taxon>Bacteria</taxon>
        <taxon>Bacillati</taxon>
        <taxon>Actinomycetota</taxon>
        <taxon>Actinomycetes</taxon>
        <taxon>Micrococcales</taxon>
        <taxon>Microbacteriaceae</taxon>
        <taxon>Mycetocola</taxon>
    </lineage>
</organism>
<keyword evidence="2" id="KW-0808">Transferase</keyword>
<dbReference type="CDD" id="cd04186">
    <property type="entry name" value="GT_2_like_c"/>
    <property type="match status" value="1"/>
</dbReference>
<sequence>MSSLNPERAAVVTVTYNSCAQVSEFLDSLAQTTLPGDHIIVVENRSPQAEATRQTAAAHGVNFVCLPSNAGYGSAMNRGVATLDSGVEYVLISNPDVRLNADTLPALVDWLDTHPDCGAVAPRILNEDGTVYPSARSVPSLRNGVGHALFARFWPDNPWSRHYRADADYGDTPRDAGWLSGACLLVRRSAFEKLGGFDEGFFMYFEDVDLGYRLGLDGWTSTYLPTVSATHTGGTSTRTESDRMLRIHHESAYRFMSKKYHAWYLAPLRLVLRVGLWARFQLIRRSHE</sequence>
<gene>
    <name evidence="2" type="ORF">D9V34_14855</name>
</gene>
<dbReference type="RefSeq" id="WP_121689272.1">
    <property type="nucleotide sequence ID" value="NZ_RCUY01000014.1"/>
</dbReference>
<dbReference type="InterPro" id="IPR001173">
    <property type="entry name" value="Glyco_trans_2-like"/>
</dbReference>
<dbReference type="SUPFAM" id="SSF53448">
    <property type="entry name" value="Nucleotide-diphospho-sugar transferases"/>
    <property type="match status" value="1"/>
</dbReference>
<reference evidence="2 3" key="1">
    <citation type="submission" date="2018-10" db="EMBL/GenBank/DDBJ databases">
        <authorList>
            <person name="Li J."/>
        </authorList>
    </citation>
    <scope>NUCLEOTIDE SEQUENCE [LARGE SCALE GENOMIC DNA]</scope>
    <source>
        <strain evidence="2 3">JCM 11654</strain>
    </source>
</reference>
<evidence type="ECO:0000259" key="1">
    <source>
        <dbReference type="Pfam" id="PF00535"/>
    </source>
</evidence>
<dbReference type="Pfam" id="PF00535">
    <property type="entry name" value="Glycos_transf_2"/>
    <property type="match status" value="1"/>
</dbReference>
<dbReference type="Gene3D" id="3.90.550.10">
    <property type="entry name" value="Spore Coat Polysaccharide Biosynthesis Protein SpsA, Chain A"/>
    <property type="match status" value="1"/>
</dbReference>
<dbReference type="InterPro" id="IPR029044">
    <property type="entry name" value="Nucleotide-diphossugar_trans"/>
</dbReference>
<comment type="caution">
    <text evidence="2">The sequence shown here is derived from an EMBL/GenBank/DDBJ whole genome shotgun (WGS) entry which is preliminary data.</text>
</comment>
<keyword evidence="3" id="KW-1185">Reference proteome</keyword>
<dbReference type="OrthoDB" id="9771846at2"/>
<evidence type="ECO:0000313" key="2">
    <source>
        <dbReference type="EMBL" id="RLP79826.1"/>
    </source>
</evidence>
<evidence type="ECO:0000313" key="3">
    <source>
        <dbReference type="Proteomes" id="UP000269438"/>
    </source>
</evidence>
<dbReference type="PANTHER" id="PTHR43179">
    <property type="entry name" value="RHAMNOSYLTRANSFERASE WBBL"/>
    <property type="match status" value="1"/>
</dbReference>
<dbReference type="GO" id="GO:0016740">
    <property type="term" value="F:transferase activity"/>
    <property type="evidence" value="ECO:0007669"/>
    <property type="project" value="UniProtKB-KW"/>
</dbReference>
<name>A0A3L7AH71_9MICO</name>